<gene>
    <name evidence="1" type="ORF">SPRG_18953</name>
</gene>
<dbReference type="OMA" id="AFYGPES"/>
<dbReference type="KEGG" id="spar:SPRG_18953"/>
<name>A0A067CW12_SAPPC</name>
<dbReference type="STRING" id="695850.A0A067CW12"/>
<dbReference type="VEuPathDB" id="FungiDB:SPRG_18953"/>
<proteinExistence type="predicted"/>
<evidence type="ECO:0008006" key="3">
    <source>
        <dbReference type="Google" id="ProtNLM"/>
    </source>
</evidence>
<reference evidence="1 2" key="1">
    <citation type="journal article" date="2013" name="PLoS Genet.">
        <title>Distinctive expansion of potential virulence genes in the genome of the oomycete fish pathogen Saprolegnia parasitica.</title>
        <authorList>
            <person name="Jiang R.H."/>
            <person name="de Bruijn I."/>
            <person name="Haas B.J."/>
            <person name="Belmonte R."/>
            <person name="Lobach L."/>
            <person name="Christie J."/>
            <person name="van den Ackerveken G."/>
            <person name="Bottin A."/>
            <person name="Bulone V."/>
            <person name="Diaz-Moreno S.M."/>
            <person name="Dumas B."/>
            <person name="Fan L."/>
            <person name="Gaulin E."/>
            <person name="Govers F."/>
            <person name="Grenville-Briggs L.J."/>
            <person name="Horner N.R."/>
            <person name="Levin J.Z."/>
            <person name="Mammella M."/>
            <person name="Meijer H.J."/>
            <person name="Morris P."/>
            <person name="Nusbaum C."/>
            <person name="Oome S."/>
            <person name="Phillips A.J."/>
            <person name="van Rooyen D."/>
            <person name="Rzeszutek E."/>
            <person name="Saraiva M."/>
            <person name="Secombes C.J."/>
            <person name="Seidl M.F."/>
            <person name="Snel B."/>
            <person name="Stassen J.H."/>
            <person name="Sykes S."/>
            <person name="Tripathy S."/>
            <person name="van den Berg H."/>
            <person name="Vega-Arreguin J.C."/>
            <person name="Wawra S."/>
            <person name="Young S.K."/>
            <person name="Zeng Q."/>
            <person name="Dieguez-Uribeondo J."/>
            <person name="Russ C."/>
            <person name="Tyler B.M."/>
            <person name="van West P."/>
        </authorList>
    </citation>
    <scope>NUCLEOTIDE SEQUENCE [LARGE SCALE GENOMIC DNA]</scope>
    <source>
        <strain evidence="1 2">CBS 223.65</strain>
    </source>
</reference>
<dbReference type="AlphaFoldDB" id="A0A067CW12"/>
<feature type="non-terminal residue" evidence="1">
    <location>
        <position position="1"/>
    </location>
</feature>
<keyword evidence="2" id="KW-1185">Reference proteome</keyword>
<sequence length="254" mass="28292">MACTSREATQATDERIQRLVRSRTIQKASRDRKKKRYLATTATVETLRDEVALLQVRVASLVRRLPLTHVLCVQPNFDGGPTLKIARQYVTLFKHGYNDTKRKQSAKQLAFLTSVAAANVRYNGGIGIQSILGNWLRYTLTFSSMAIEMRDCAILKTDDGPLVKGVVKTYLKISRSSLSTIFPHCPDHLKPQLIGQVMTLYATMHWSFDETDRLIALDGDGDFVSGLLPILKDMEAVAAVLNMAAFYGPESAIL</sequence>
<protein>
    <recommendedName>
        <fullName evidence="3">BZIP domain-containing protein</fullName>
    </recommendedName>
</protein>
<dbReference type="RefSeq" id="XP_012194820.1">
    <property type="nucleotide sequence ID" value="XM_012339430.1"/>
</dbReference>
<dbReference type="Proteomes" id="UP000030745">
    <property type="component" value="Unassembled WGS sequence"/>
</dbReference>
<evidence type="ECO:0000313" key="1">
    <source>
        <dbReference type="EMBL" id="KDO34904.1"/>
    </source>
</evidence>
<accession>A0A067CW12</accession>
<evidence type="ECO:0000313" key="2">
    <source>
        <dbReference type="Proteomes" id="UP000030745"/>
    </source>
</evidence>
<dbReference type="EMBL" id="KK583190">
    <property type="protein sequence ID" value="KDO34904.1"/>
    <property type="molecule type" value="Genomic_DNA"/>
</dbReference>
<dbReference type="GeneID" id="24140425"/>
<dbReference type="OrthoDB" id="75885at2759"/>
<organism evidence="1 2">
    <name type="scientific">Saprolegnia parasitica (strain CBS 223.65)</name>
    <dbReference type="NCBI Taxonomy" id="695850"/>
    <lineage>
        <taxon>Eukaryota</taxon>
        <taxon>Sar</taxon>
        <taxon>Stramenopiles</taxon>
        <taxon>Oomycota</taxon>
        <taxon>Saprolegniomycetes</taxon>
        <taxon>Saprolegniales</taxon>
        <taxon>Saprolegniaceae</taxon>
        <taxon>Saprolegnia</taxon>
    </lineage>
</organism>